<dbReference type="EMBL" id="JADBEB010000001">
    <property type="protein sequence ID" value="MBE1486804.1"/>
    <property type="molecule type" value="Genomic_DNA"/>
</dbReference>
<evidence type="ECO:0000256" key="10">
    <source>
        <dbReference type="PIRSR" id="PIRSR000445-2"/>
    </source>
</evidence>
<dbReference type="Pfam" id="PF00745">
    <property type="entry name" value="GlutR_dimer"/>
    <property type="match status" value="1"/>
</dbReference>
<evidence type="ECO:0000256" key="8">
    <source>
        <dbReference type="HAMAP-Rule" id="MF_00087"/>
    </source>
</evidence>
<dbReference type="AlphaFoldDB" id="A0A927M2H8"/>
<dbReference type="InterPro" id="IPR000343">
    <property type="entry name" value="4pyrrol_synth_GluRdtase"/>
</dbReference>
<keyword evidence="5 8" id="KW-0560">Oxidoreductase</keyword>
<evidence type="ECO:0000256" key="13">
    <source>
        <dbReference type="RuleBase" id="RU000584"/>
    </source>
</evidence>
<evidence type="ECO:0000256" key="11">
    <source>
        <dbReference type="PIRSR" id="PIRSR000445-3"/>
    </source>
</evidence>
<dbReference type="InterPro" id="IPR018214">
    <property type="entry name" value="GluRdtase_CS"/>
</dbReference>
<dbReference type="GO" id="GO:0050661">
    <property type="term" value="F:NADP binding"/>
    <property type="evidence" value="ECO:0007669"/>
    <property type="project" value="InterPro"/>
</dbReference>
<dbReference type="HAMAP" id="MF_00087">
    <property type="entry name" value="Glu_tRNA_reductase"/>
    <property type="match status" value="1"/>
</dbReference>
<dbReference type="PANTHER" id="PTHR43013:SF1">
    <property type="entry name" value="GLUTAMYL-TRNA REDUCTASE"/>
    <property type="match status" value="1"/>
</dbReference>
<comment type="catalytic activity">
    <reaction evidence="7 8 13">
        <text>(S)-4-amino-5-oxopentanoate + tRNA(Glu) + NADP(+) = L-glutamyl-tRNA(Glu) + NADPH + H(+)</text>
        <dbReference type="Rhea" id="RHEA:12344"/>
        <dbReference type="Rhea" id="RHEA-COMP:9663"/>
        <dbReference type="Rhea" id="RHEA-COMP:9680"/>
        <dbReference type="ChEBI" id="CHEBI:15378"/>
        <dbReference type="ChEBI" id="CHEBI:57501"/>
        <dbReference type="ChEBI" id="CHEBI:57783"/>
        <dbReference type="ChEBI" id="CHEBI:58349"/>
        <dbReference type="ChEBI" id="CHEBI:78442"/>
        <dbReference type="ChEBI" id="CHEBI:78520"/>
        <dbReference type="EC" id="1.2.1.70"/>
    </reaction>
</comment>
<dbReference type="FunFam" id="3.30.460.30:FF:000001">
    <property type="entry name" value="Glutamyl-tRNA reductase"/>
    <property type="match status" value="1"/>
</dbReference>
<comment type="caution">
    <text evidence="18">The sequence shown here is derived from an EMBL/GenBank/DDBJ whole genome shotgun (WGS) entry which is preliminary data.</text>
</comment>
<accession>A0A927M2H8</accession>
<feature type="domain" description="Tetrapyrrole biosynthesis glutamyl-tRNA reductase dimerisation" evidence="15">
    <location>
        <begin position="323"/>
        <end position="421"/>
    </location>
</feature>
<feature type="active site" description="Nucleophile" evidence="8 9">
    <location>
        <position position="50"/>
    </location>
</feature>
<dbReference type="Gene3D" id="3.40.50.720">
    <property type="entry name" value="NAD(P)-binding Rossmann-like Domain"/>
    <property type="match status" value="1"/>
</dbReference>
<dbReference type="InterPro" id="IPR015895">
    <property type="entry name" value="4pyrrol_synth_GluRdtase_N"/>
</dbReference>
<evidence type="ECO:0000256" key="4">
    <source>
        <dbReference type="ARBA" id="ARBA00022857"/>
    </source>
</evidence>
<evidence type="ECO:0000256" key="1">
    <source>
        <dbReference type="ARBA" id="ARBA00005059"/>
    </source>
</evidence>
<dbReference type="Gene3D" id="3.30.460.30">
    <property type="entry name" value="Glutamyl-tRNA reductase, N-terminal domain"/>
    <property type="match status" value="1"/>
</dbReference>
<comment type="similarity">
    <text evidence="2 8 13">Belongs to the glutamyl-tRNA reductase family.</text>
</comment>
<evidence type="ECO:0000259" key="16">
    <source>
        <dbReference type="Pfam" id="PF01488"/>
    </source>
</evidence>
<dbReference type="EC" id="1.2.1.70" evidence="3 8"/>
<keyword evidence="6 8" id="KW-0627">Porphyrin biosynthesis</keyword>
<evidence type="ECO:0000256" key="6">
    <source>
        <dbReference type="ARBA" id="ARBA00023244"/>
    </source>
</evidence>
<dbReference type="CDD" id="cd05213">
    <property type="entry name" value="NAD_bind_Glutamyl_tRNA_reduct"/>
    <property type="match status" value="1"/>
</dbReference>
<feature type="region of interest" description="Disordered" evidence="14">
    <location>
        <begin position="458"/>
        <end position="488"/>
    </location>
</feature>
<dbReference type="InterPro" id="IPR015896">
    <property type="entry name" value="4pyrrol_synth_GluRdtase_dimer"/>
</dbReference>
<evidence type="ECO:0000256" key="9">
    <source>
        <dbReference type="PIRSR" id="PIRSR000445-1"/>
    </source>
</evidence>
<keyword evidence="4 8" id="KW-0521">NADP</keyword>
<dbReference type="SUPFAM" id="SSF69742">
    <property type="entry name" value="Glutamyl tRNA-reductase catalytic, N-terminal domain"/>
    <property type="match status" value="1"/>
</dbReference>
<dbReference type="Pfam" id="PF01488">
    <property type="entry name" value="Shikimate_DH"/>
    <property type="match status" value="1"/>
</dbReference>
<evidence type="ECO:0000313" key="18">
    <source>
        <dbReference type="EMBL" id="MBE1486804.1"/>
    </source>
</evidence>
<evidence type="ECO:0000313" key="19">
    <source>
        <dbReference type="Proteomes" id="UP000649753"/>
    </source>
</evidence>
<dbReference type="SUPFAM" id="SSF51735">
    <property type="entry name" value="NAD(P)-binding Rossmann-fold domains"/>
    <property type="match status" value="1"/>
</dbReference>
<comment type="miscellaneous">
    <text evidence="8">During catalysis, the active site Cys acts as a nucleophile attacking the alpha-carbonyl group of tRNA-bound glutamate with the formation of a thioester intermediate between enzyme and glutamate, and the concomitant release of tRNA(Glu). The thioester intermediate is finally reduced by direct hydride transfer from NADPH, to form the product GSA.</text>
</comment>
<feature type="domain" description="Glutamyl-tRNA reductase N-terminal" evidence="17">
    <location>
        <begin position="6"/>
        <end position="156"/>
    </location>
</feature>
<dbReference type="PROSITE" id="PS00747">
    <property type="entry name" value="GLUTR"/>
    <property type="match status" value="1"/>
</dbReference>
<dbReference type="NCBIfam" id="NF000744">
    <property type="entry name" value="PRK00045.1-3"/>
    <property type="match status" value="1"/>
</dbReference>
<evidence type="ECO:0000256" key="2">
    <source>
        <dbReference type="ARBA" id="ARBA00005916"/>
    </source>
</evidence>
<comment type="subunit">
    <text evidence="8">Homodimer.</text>
</comment>
<dbReference type="GO" id="GO:0008883">
    <property type="term" value="F:glutamyl-tRNA reductase activity"/>
    <property type="evidence" value="ECO:0007669"/>
    <property type="project" value="UniProtKB-UniRule"/>
</dbReference>
<evidence type="ECO:0000256" key="14">
    <source>
        <dbReference type="SAM" id="MobiDB-lite"/>
    </source>
</evidence>
<dbReference type="InterPro" id="IPR036453">
    <property type="entry name" value="GluRdtase_dimer_dom_sf"/>
</dbReference>
<proteinExistence type="inferred from homology"/>
<comment type="pathway">
    <text evidence="1 8 13">Porphyrin-containing compound metabolism; protoporphyrin-IX biosynthesis; 5-aminolevulinate from L-glutamyl-tRNA(Glu): step 1/2.</text>
</comment>
<feature type="site" description="Important for activity" evidence="8 12">
    <location>
        <position position="99"/>
    </location>
</feature>
<feature type="domain" description="Quinate/shikimate 5-dehydrogenase/glutamyl-tRNA reductase" evidence="16">
    <location>
        <begin position="173"/>
        <end position="308"/>
    </location>
</feature>
<sequence length="488" mass="50557">MNLLVVGASHRTTPVATLERLVVGTTELPGILERLLAQPYIGEAVVVSTCNRVEVYAAVTGFHGGLGDICAVLASHAGSAPGELANNLYVHYDGAAVEHAFRVAAGLDSMVVGEAQILGQIRDAYHVASEADAPGRLLHELMQQALRVGKRAHSETDIDRAGQSVVTAALDLAGTHFPGGIEGRRALVVGAGSMGALAVATLSRRGAGPVGISNRGADRALRLAEAYGATAVPIADLPSALSTVDIVVAATASIEPVLTRETVSRALRQRAADRPDPLVLLDLAVPRDIEPSIAELPGAVVIDIDGLAAAQPIGPAAADTAAVTRIVGTEVETFLTWLRGADVAPTVAALRARADEVVTAELRRLAQRRPDLTDDQRAEVSRTVHRVVQRLLHSPTVRVRQLAAEPGGDQYAALLRELFDLEVPVTSQADTVPDLAAAELAAVPGANRMSGLAGLPGLAELPSLGGQGDIGGPAQRAPVPRQQSGGER</sequence>
<evidence type="ECO:0000256" key="12">
    <source>
        <dbReference type="PIRSR" id="PIRSR000445-4"/>
    </source>
</evidence>
<dbReference type="Pfam" id="PF05201">
    <property type="entry name" value="GlutR_N"/>
    <property type="match status" value="1"/>
</dbReference>
<dbReference type="PANTHER" id="PTHR43013">
    <property type="entry name" value="GLUTAMYL-TRNA REDUCTASE"/>
    <property type="match status" value="1"/>
</dbReference>
<reference evidence="18" key="1">
    <citation type="submission" date="2020-10" db="EMBL/GenBank/DDBJ databases">
        <title>Sequencing the genomes of 1000 actinobacteria strains.</title>
        <authorList>
            <person name="Klenk H.-P."/>
        </authorList>
    </citation>
    <scope>NUCLEOTIDE SEQUENCE</scope>
    <source>
        <strain evidence="18">DSM 46832</strain>
    </source>
</reference>
<feature type="binding site" evidence="8 10">
    <location>
        <begin position="49"/>
        <end position="52"/>
    </location>
    <ligand>
        <name>substrate</name>
    </ligand>
</feature>
<dbReference type="NCBIfam" id="TIGR01035">
    <property type="entry name" value="hemA"/>
    <property type="match status" value="1"/>
</dbReference>
<evidence type="ECO:0000259" key="17">
    <source>
        <dbReference type="Pfam" id="PF05201"/>
    </source>
</evidence>
<keyword evidence="19" id="KW-1185">Reference proteome</keyword>
<dbReference type="InterPro" id="IPR036291">
    <property type="entry name" value="NAD(P)-bd_dom_sf"/>
</dbReference>
<feature type="binding site" evidence="8 10">
    <location>
        <begin position="114"/>
        <end position="116"/>
    </location>
    <ligand>
        <name>substrate</name>
    </ligand>
</feature>
<comment type="function">
    <text evidence="8">Catalyzes the NADPH-dependent reduction of glutamyl-tRNA(Glu) to glutamate 1-semialdehyde (GSA).</text>
</comment>
<dbReference type="PIRSF" id="PIRSF000445">
    <property type="entry name" value="4pyrrol_synth_GluRdtase"/>
    <property type="match status" value="1"/>
</dbReference>
<evidence type="ECO:0000259" key="15">
    <source>
        <dbReference type="Pfam" id="PF00745"/>
    </source>
</evidence>
<dbReference type="SUPFAM" id="SSF69075">
    <property type="entry name" value="Glutamyl tRNA-reductase dimerization domain"/>
    <property type="match status" value="1"/>
</dbReference>
<comment type="domain">
    <text evidence="8">Possesses an unusual extended V-shaped dimeric structure with each monomer consisting of three distinct domains arranged along a curved 'spinal' alpha-helix. The N-terminal catalytic domain specifically recognizes the glutamate moiety of the substrate. The second domain is the NADPH-binding domain, and the third C-terminal domain is responsible for dimerization.</text>
</comment>
<feature type="binding site" evidence="8 11">
    <location>
        <begin position="190"/>
        <end position="195"/>
    </location>
    <ligand>
        <name>NADP(+)</name>
        <dbReference type="ChEBI" id="CHEBI:58349"/>
    </ligand>
</feature>
<name>A0A927M2H8_9ACTN</name>
<organism evidence="18 19">
    <name type="scientific">Plantactinospora soyae</name>
    <dbReference type="NCBI Taxonomy" id="1544732"/>
    <lineage>
        <taxon>Bacteria</taxon>
        <taxon>Bacillati</taxon>
        <taxon>Actinomycetota</taxon>
        <taxon>Actinomycetes</taxon>
        <taxon>Micromonosporales</taxon>
        <taxon>Micromonosporaceae</taxon>
        <taxon>Plantactinospora</taxon>
    </lineage>
</organism>
<protein>
    <recommendedName>
        <fullName evidence="3 8">Glutamyl-tRNA reductase</fullName>
        <shortName evidence="8">GluTR</shortName>
        <ecNumber evidence="3 8">1.2.1.70</ecNumber>
    </recommendedName>
</protein>
<feature type="binding site" evidence="8 10">
    <location>
        <position position="120"/>
    </location>
    <ligand>
        <name>substrate</name>
    </ligand>
</feature>
<dbReference type="Proteomes" id="UP000649753">
    <property type="component" value="Unassembled WGS sequence"/>
</dbReference>
<dbReference type="GO" id="GO:0019353">
    <property type="term" value="P:protoporphyrinogen IX biosynthetic process from glutamate"/>
    <property type="evidence" value="ECO:0007669"/>
    <property type="project" value="TreeGrafter"/>
</dbReference>
<feature type="binding site" evidence="8 10">
    <location>
        <position position="109"/>
    </location>
    <ligand>
        <name>substrate</name>
    </ligand>
</feature>
<dbReference type="InterPro" id="IPR036343">
    <property type="entry name" value="GluRdtase_N_sf"/>
</dbReference>
<evidence type="ECO:0000256" key="7">
    <source>
        <dbReference type="ARBA" id="ARBA00047464"/>
    </source>
</evidence>
<dbReference type="InterPro" id="IPR006151">
    <property type="entry name" value="Shikm_DH/Glu-tRNA_Rdtase"/>
</dbReference>
<evidence type="ECO:0000256" key="5">
    <source>
        <dbReference type="ARBA" id="ARBA00023002"/>
    </source>
</evidence>
<evidence type="ECO:0000256" key="3">
    <source>
        <dbReference type="ARBA" id="ARBA00012970"/>
    </source>
</evidence>
<gene>
    <name evidence="8" type="primary">hemA</name>
    <name evidence="18" type="ORF">H4W31_002442</name>
</gene>